<evidence type="ECO:0000256" key="4">
    <source>
        <dbReference type="SAM" id="MobiDB-lite"/>
    </source>
</evidence>
<dbReference type="AlphaFoldDB" id="A0A6A6C5L5"/>
<dbReference type="InterPro" id="IPR027417">
    <property type="entry name" value="P-loop_NTPase"/>
</dbReference>
<feature type="compositionally biased region" description="Basic and acidic residues" evidence="4">
    <location>
        <begin position="580"/>
        <end position="594"/>
    </location>
</feature>
<reference evidence="5" key="1">
    <citation type="journal article" date="2020" name="Stud. Mycol.">
        <title>101 Dothideomycetes genomes: a test case for predicting lifestyles and emergence of pathogens.</title>
        <authorList>
            <person name="Haridas S."/>
            <person name="Albert R."/>
            <person name="Binder M."/>
            <person name="Bloem J."/>
            <person name="Labutti K."/>
            <person name="Salamov A."/>
            <person name="Andreopoulos B."/>
            <person name="Baker S."/>
            <person name="Barry K."/>
            <person name="Bills G."/>
            <person name="Bluhm B."/>
            <person name="Cannon C."/>
            <person name="Castanera R."/>
            <person name="Culley D."/>
            <person name="Daum C."/>
            <person name="Ezra D."/>
            <person name="Gonzalez J."/>
            <person name="Henrissat B."/>
            <person name="Kuo A."/>
            <person name="Liang C."/>
            <person name="Lipzen A."/>
            <person name="Lutzoni F."/>
            <person name="Magnuson J."/>
            <person name="Mondo S."/>
            <person name="Nolan M."/>
            <person name="Ohm R."/>
            <person name="Pangilinan J."/>
            <person name="Park H.-J."/>
            <person name="Ramirez L."/>
            <person name="Alfaro M."/>
            <person name="Sun H."/>
            <person name="Tritt A."/>
            <person name="Yoshinaga Y."/>
            <person name="Zwiers L.-H."/>
            <person name="Turgeon B."/>
            <person name="Goodwin S."/>
            <person name="Spatafora J."/>
            <person name="Crous P."/>
            <person name="Grigoriev I."/>
        </authorList>
    </citation>
    <scope>NUCLEOTIDE SEQUENCE</scope>
    <source>
        <strain evidence="5">ATCC 36951</strain>
    </source>
</reference>
<evidence type="ECO:0000256" key="1">
    <source>
        <dbReference type="ARBA" id="ARBA00010322"/>
    </source>
</evidence>
<evidence type="ECO:0000256" key="2">
    <source>
        <dbReference type="ARBA" id="ARBA00022741"/>
    </source>
</evidence>
<dbReference type="GO" id="GO:0016887">
    <property type="term" value="F:ATP hydrolysis activity"/>
    <property type="evidence" value="ECO:0007669"/>
    <property type="project" value="InterPro"/>
</dbReference>
<evidence type="ECO:0000256" key="3">
    <source>
        <dbReference type="ARBA" id="ARBA00022840"/>
    </source>
</evidence>
<dbReference type="Proteomes" id="UP000799537">
    <property type="component" value="Unassembled WGS sequence"/>
</dbReference>
<feature type="region of interest" description="Disordered" evidence="4">
    <location>
        <begin position="515"/>
        <end position="536"/>
    </location>
</feature>
<evidence type="ECO:0000313" key="6">
    <source>
        <dbReference type="Proteomes" id="UP000799537"/>
    </source>
</evidence>
<dbReference type="GeneID" id="54562073"/>
<keyword evidence="2" id="KW-0547">Nucleotide-binding</keyword>
<dbReference type="EMBL" id="ML993618">
    <property type="protein sequence ID" value="KAF2161548.1"/>
    <property type="molecule type" value="Genomic_DNA"/>
</dbReference>
<dbReference type="Gene3D" id="3.40.50.300">
    <property type="entry name" value="P-loop containing nucleotide triphosphate hydrolases"/>
    <property type="match status" value="1"/>
</dbReference>
<dbReference type="GO" id="GO:0005524">
    <property type="term" value="F:ATP binding"/>
    <property type="evidence" value="ECO:0007669"/>
    <property type="project" value="UniProtKB-KW"/>
</dbReference>
<organism evidence="5 6">
    <name type="scientific">Zasmidium cellare ATCC 36951</name>
    <dbReference type="NCBI Taxonomy" id="1080233"/>
    <lineage>
        <taxon>Eukaryota</taxon>
        <taxon>Fungi</taxon>
        <taxon>Dikarya</taxon>
        <taxon>Ascomycota</taxon>
        <taxon>Pezizomycotina</taxon>
        <taxon>Dothideomycetes</taxon>
        <taxon>Dothideomycetidae</taxon>
        <taxon>Mycosphaerellales</taxon>
        <taxon>Mycosphaerellaceae</taxon>
        <taxon>Zasmidium</taxon>
    </lineage>
</organism>
<dbReference type="PANTHER" id="PTHR12169:SF2">
    <property type="entry name" value="AFG1P"/>
    <property type="match status" value="1"/>
</dbReference>
<dbReference type="OrthoDB" id="548867at2759"/>
<proteinExistence type="inferred from homology"/>
<feature type="region of interest" description="Disordered" evidence="4">
    <location>
        <begin position="733"/>
        <end position="752"/>
    </location>
</feature>
<comment type="similarity">
    <text evidence="1">Belongs to the AFG1 ATPase family.</text>
</comment>
<name>A0A6A6C5L5_ZASCE</name>
<accession>A0A6A6C5L5</accession>
<feature type="region of interest" description="Disordered" evidence="4">
    <location>
        <begin position="549"/>
        <end position="594"/>
    </location>
</feature>
<dbReference type="CDD" id="cd00009">
    <property type="entry name" value="AAA"/>
    <property type="match status" value="1"/>
</dbReference>
<evidence type="ECO:0008006" key="7">
    <source>
        <dbReference type="Google" id="ProtNLM"/>
    </source>
</evidence>
<dbReference type="SUPFAM" id="SSF52540">
    <property type="entry name" value="P-loop containing nucleoside triphosphate hydrolases"/>
    <property type="match status" value="1"/>
</dbReference>
<evidence type="ECO:0000313" key="5">
    <source>
        <dbReference type="EMBL" id="KAF2161548.1"/>
    </source>
</evidence>
<keyword evidence="6" id="KW-1185">Reference proteome</keyword>
<sequence length="752" mass="84223">MSTSAATGLAITNPLVKYRALVATKAISSDPAQHRLAIHLAKLYERLKDYEPELEYSHRLDQISRAVNSGQHRRNADWSPEQPPPRQSAWRSFLAAKEKRDTMALTRRLTSHESALQMNSPKGLMLHGEVGTGKSMLIDLFADCLPNRKKRRSHFNTFMLETFAKLEALRAERSKAGGSRLPSQLAFSEDDYSLLWLAKDMIQTSPILFLDEFQMPDRVASKILTNLMTGFFQLGGVLVATSNRMPEELAKAAGIGFAPPPQRGFGWQLGFGRRKQSSGMYGGSNEFAAFLEVLKARCEVWEMEGGKDWRRIESGSVAPIKDVDVESMADSAVVVEDVAIDGGTAELAEDLKPVSLPKHYSAATEQQQGDPLDAALIVATHGRGSDTVTWAPQTLKVYGRVIDIPRAYEGITLWTFDELCKATLGPADYITLASTYHTLILTDVPILNWLMKNEARRFITLLDALYECRCKLFVSAAAGPDDIFFPEEQKKTREEGDSGDSVYSETLSEVYQDATAPFRPNVLTENPNYAEPDTEPDYTHARLAGLLRADSLEDDSPTAPSVSRGAKGGSTSNPFGRSFGKTDAEMERKPVDPDEVRYTVRPDFQKTSAFTGEDERFAYKRAQSRLWEMCSQRWWARNEPDWHRPLPQEIRRWERVGEDIDLPKYPDAGSVANTEIRMVGAVEDATRDERSFKKFDNAPVAAEDVKSPFRAEREPPRKISWTHIWGTMKWGAKAGAWGQGPEGLKDRGREKR</sequence>
<dbReference type="RefSeq" id="XP_033662437.1">
    <property type="nucleotide sequence ID" value="XM_033808801.1"/>
</dbReference>
<feature type="compositionally biased region" description="Basic and acidic residues" evidence="4">
    <location>
        <begin position="743"/>
        <end position="752"/>
    </location>
</feature>
<dbReference type="PANTHER" id="PTHR12169">
    <property type="entry name" value="ATPASE N2B"/>
    <property type="match status" value="1"/>
</dbReference>
<gene>
    <name evidence="5" type="ORF">M409DRAFT_27946</name>
</gene>
<dbReference type="GO" id="GO:0005739">
    <property type="term" value="C:mitochondrion"/>
    <property type="evidence" value="ECO:0007669"/>
    <property type="project" value="TreeGrafter"/>
</dbReference>
<dbReference type="InterPro" id="IPR005654">
    <property type="entry name" value="ATPase_AFG1-like"/>
</dbReference>
<dbReference type="Pfam" id="PF03969">
    <property type="entry name" value="AFG1_ATPase"/>
    <property type="match status" value="2"/>
</dbReference>
<protein>
    <recommendedName>
        <fullName evidence="7">AAA+ ATPase domain-containing protein</fullName>
    </recommendedName>
</protein>
<keyword evidence="3" id="KW-0067">ATP-binding</keyword>